<dbReference type="Gene3D" id="3.10.50.30">
    <property type="entry name" value="Transcription elongation factor, GreA/GreB, C-terminal domain"/>
    <property type="match status" value="1"/>
</dbReference>
<dbReference type="Proteomes" id="UP000019486">
    <property type="component" value="Unassembled WGS sequence"/>
</dbReference>
<accession>W9H2P2</accession>
<dbReference type="RefSeq" id="WP_037451248.1">
    <property type="nucleotide sequence ID" value="NZ_AVFL01000007.1"/>
</dbReference>
<keyword evidence="3 4" id="KW-0804">Transcription</keyword>
<dbReference type="STRING" id="1385369.N825_34765"/>
<evidence type="ECO:0000256" key="1">
    <source>
        <dbReference type="ARBA" id="ARBA00023015"/>
    </source>
</evidence>
<comment type="function">
    <text evidence="4">Necessary for efficient RNA polymerase transcription elongation past template-encoded arresting sites. The arresting sites in DNA have the property of trapping a certain fraction of elongating RNA polymerases that pass through, resulting in locked ternary complexes. Cleavage of the nascent transcript by cleavage factors such as GreA or GreB allows the resumption of elongation from the new 3'terminus. GreB releases sequences of up to 9 nucleotides in length.</text>
</comment>
<dbReference type="HAMAP" id="MF_00105">
    <property type="entry name" value="GreA_GreB"/>
    <property type="match status" value="1"/>
</dbReference>
<dbReference type="InterPro" id="IPR018151">
    <property type="entry name" value="TF_GreA/GreB_CS"/>
</dbReference>
<dbReference type="FunFam" id="3.10.50.30:FF:000001">
    <property type="entry name" value="Transcription elongation factor GreA"/>
    <property type="match status" value="1"/>
</dbReference>
<proteinExistence type="inferred from homology"/>
<evidence type="ECO:0000259" key="7">
    <source>
        <dbReference type="Pfam" id="PF03449"/>
    </source>
</evidence>
<dbReference type="PANTHER" id="PTHR30437">
    <property type="entry name" value="TRANSCRIPTION ELONGATION FACTOR GREA"/>
    <property type="match status" value="1"/>
</dbReference>
<dbReference type="Gene3D" id="1.10.287.180">
    <property type="entry name" value="Transcription elongation factor, GreA/GreB, N-terminal domain"/>
    <property type="match status" value="1"/>
</dbReference>
<gene>
    <name evidence="4" type="primary">greB</name>
    <name evidence="8" type="ORF">N825_34765</name>
</gene>
<evidence type="ECO:0000256" key="2">
    <source>
        <dbReference type="ARBA" id="ARBA00023125"/>
    </source>
</evidence>
<dbReference type="FunFam" id="1.10.287.180:FF:000001">
    <property type="entry name" value="Transcription elongation factor GreA"/>
    <property type="match status" value="1"/>
</dbReference>
<dbReference type="InterPro" id="IPR022691">
    <property type="entry name" value="Tscrpt_elong_fac_GreA/B_N"/>
</dbReference>
<dbReference type="Pfam" id="PF03449">
    <property type="entry name" value="GreA_GreB_N"/>
    <property type="match status" value="1"/>
</dbReference>
<evidence type="ECO:0000313" key="8">
    <source>
        <dbReference type="EMBL" id="EWY40460.1"/>
    </source>
</evidence>
<name>W9H2P2_9PROT</name>
<feature type="domain" description="Transcription elongation factor GreA/GreB N-terminal" evidence="7">
    <location>
        <begin position="29"/>
        <end position="98"/>
    </location>
</feature>
<feature type="region of interest" description="Disordered" evidence="5">
    <location>
        <begin position="1"/>
        <end position="28"/>
    </location>
</feature>
<dbReference type="GO" id="GO:0070063">
    <property type="term" value="F:RNA polymerase binding"/>
    <property type="evidence" value="ECO:0007669"/>
    <property type="project" value="InterPro"/>
</dbReference>
<dbReference type="AlphaFoldDB" id="W9H2P2"/>
<dbReference type="SUPFAM" id="SSF54534">
    <property type="entry name" value="FKBP-like"/>
    <property type="match status" value="1"/>
</dbReference>
<keyword evidence="9" id="KW-1185">Reference proteome</keyword>
<evidence type="ECO:0000256" key="4">
    <source>
        <dbReference type="HAMAP-Rule" id="MF_00930"/>
    </source>
</evidence>
<reference evidence="8 9" key="1">
    <citation type="submission" date="2013-08" db="EMBL/GenBank/DDBJ databases">
        <title>The genome sequence of Skermanella stibiiresistens.</title>
        <authorList>
            <person name="Zhu W."/>
            <person name="Wang G."/>
        </authorList>
    </citation>
    <scope>NUCLEOTIDE SEQUENCE [LARGE SCALE GENOMIC DNA]</scope>
    <source>
        <strain evidence="8 9">SB22</strain>
    </source>
</reference>
<keyword evidence="2 4" id="KW-0238">DNA-binding</keyword>
<dbReference type="InterPro" id="IPR006358">
    <property type="entry name" value="Tscrpt_elong_fac_GreB"/>
</dbReference>
<keyword evidence="8" id="KW-0648">Protein biosynthesis</keyword>
<evidence type="ECO:0000256" key="3">
    <source>
        <dbReference type="ARBA" id="ARBA00023163"/>
    </source>
</evidence>
<dbReference type="NCBIfam" id="TIGR01461">
    <property type="entry name" value="greB"/>
    <property type="match status" value="1"/>
</dbReference>
<dbReference type="GO" id="GO:0032784">
    <property type="term" value="P:regulation of DNA-templated transcription elongation"/>
    <property type="evidence" value="ECO:0007669"/>
    <property type="project" value="UniProtKB-UniRule"/>
</dbReference>
<evidence type="ECO:0000256" key="5">
    <source>
        <dbReference type="SAM" id="MobiDB-lite"/>
    </source>
</evidence>
<evidence type="ECO:0000259" key="6">
    <source>
        <dbReference type="Pfam" id="PF01272"/>
    </source>
</evidence>
<dbReference type="PANTHER" id="PTHR30437:SF6">
    <property type="entry name" value="TRANSCRIPTION ELONGATION FACTOR GREB"/>
    <property type="match status" value="1"/>
</dbReference>
<dbReference type="PATRIC" id="fig|1385369.3.peg.2315"/>
<dbReference type="InterPro" id="IPR036953">
    <property type="entry name" value="GreA/GreB_C_sf"/>
</dbReference>
<organism evidence="8 9">
    <name type="scientific">Skermanella stibiiresistens SB22</name>
    <dbReference type="NCBI Taxonomy" id="1385369"/>
    <lineage>
        <taxon>Bacteria</taxon>
        <taxon>Pseudomonadati</taxon>
        <taxon>Pseudomonadota</taxon>
        <taxon>Alphaproteobacteria</taxon>
        <taxon>Rhodospirillales</taxon>
        <taxon>Azospirillaceae</taxon>
        <taxon>Skermanella</taxon>
    </lineage>
</organism>
<comment type="caution">
    <text evidence="8">The sequence shown here is derived from an EMBL/GenBank/DDBJ whole genome shotgun (WGS) entry which is preliminary data.</text>
</comment>
<dbReference type="GO" id="GO:0003677">
    <property type="term" value="F:DNA binding"/>
    <property type="evidence" value="ECO:0007669"/>
    <property type="project" value="UniProtKB-UniRule"/>
</dbReference>
<dbReference type="GO" id="GO:0006354">
    <property type="term" value="P:DNA-templated transcription elongation"/>
    <property type="evidence" value="ECO:0007669"/>
    <property type="project" value="TreeGrafter"/>
</dbReference>
<dbReference type="GO" id="GO:0003746">
    <property type="term" value="F:translation elongation factor activity"/>
    <property type="evidence" value="ECO:0007669"/>
    <property type="project" value="UniProtKB-KW"/>
</dbReference>
<keyword evidence="1 4" id="KW-0805">Transcription regulation</keyword>
<protein>
    <recommendedName>
        <fullName evidence="4">Transcription elongation factor GreB</fullName>
    </recommendedName>
    <alternativeName>
        <fullName evidence="4">Transcript cleavage factor GreB</fullName>
    </alternativeName>
</protein>
<comment type="similarity">
    <text evidence="4">Belongs to the GreA/GreB family. GreB subfamily.</text>
</comment>
<sequence length="192" mass="21580">MSKAFVRESDIEEDPPEEKEIRPAGVTNHITPEGFKRLQDEFRNLMRVERPKTVEVVSWAAGNGDRSENGDYIYGKKRLREIDRRIRFLTKRMEAANIVDPRAQKNRDRVFFGATVTYANERDEERTVTIVGIDETDLDNGRISWISPVARALLKAQVGDVVELRTPAGPEQIEVIAIGYPEAGGPDVDGAG</sequence>
<dbReference type="NCBIfam" id="NF002506">
    <property type="entry name" value="PRK01885.1"/>
    <property type="match status" value="1"/>
</dbReference>
<dbReference type="InterPro" id="IPR036805">
    <property type="entry name" value="Tscrpt_elong_fac_GreA/B_N_sf"/>
</dbReference>
<feature type="domain" description="Transcription elongation factor GreA/GreB C-terminal" evidence="6">
    <location>
        <begin position="107"/>
        <end position="180"/>
    </location>
</feature>
<dbReference type="HAMAP" id="MF_00930">
    <property type="entry name" value="GreB"/>
    <property type="match status" value="1"/>
</dbReference>
<keyword evidence="8" id="KW-0251">Elongation factor</keyword>
<dbReference type="EMBL" id="AVFL01000007">
    <property type="protein sequence ID" value="EWY40460.1"/>
    <property type="molecule type" value="Genomic_DNA"/>
</dbReference>
<dbReference type="InterPro" id="IPR028624">
    <property type="entry name" value="Tscrpt_elong_fac_GreA/B"/>
</dbReference>
<evidence type="ECO:0000313" key="9">
    <source>
        <dbReference type="Proteomes" id="UP000019486"/>
    </source>
</evidence>
<dbReference type="InterPro" id="IPR023459">
    <property type="entry name" value="Tscrpt_elong_fac_GreA/B_fam"/>
</dbReference>
<dbReference type="Pfam" id="PF01272">
    <property type="entry name" value="GreA_GreB"/>
    <property type="match status" value="1"/>
</dbReference>
<dbReference type="OrthoDB" id="9808774at2"/>
<dbReference type="PROSITE" id="PS00830">
    <property type="entry name" value="GREAB_2"/>
    <property type="match status" value="1"/>
</dbReference>
<dbReference type="InterPro" id="IPR001437">
    <property type="entry name" value="Tscrpt_elong_fac_GreA/B_C"/>
</dbReference>
<dbReference type="SUPFAM" id="SSF46557">
    <property type="entry name" value="GreA transcript cleavage protein, N-terminal domain"/>
    <property type="match status" value="1"/>
</dbReference>